<dbReference type="InterPro" id="IPR015414">
    <property type="entry name" value="TMEM64"/>
</dbReference>
<evidence type="ECO:0000256" key="13">
    <source>
        <dbReference type="SAM" id="Phobius"/>
    </source>
</evidence>
<organism evidence="16">
    <name type="scientific">marine metagenome</name>
    <dbReference type="NCBI Taxonomy" id="408172"/>
    <lineage>
        <taxon>unclassified sequences</taxon>
        <taxon>metagenomes</taxon>
        <taxon>ecological metagenomes</taxon>
    </lineage>
</organism>
<protein>
    <submittedName>
        <fullName evidence="16">Uncharacterized protein</fullName>
    </submittedName>
</protein>
<keyword evidence="6 13" id="KW-0812">Transmembrane</keyword>
<evidence type="ECO:0000256" key="8">
    <source>
        <dbReference type="ARBA" id="ARBA00022989"/>
    </source>
</evidence>
<dbReference type="SUPFAM" id="SSF51905">
    <property type="entry name" value="FAD/NAD(P)-binding domain"/>
    <property type="match status" value="1"/>
</dbReference>
<feature type="transmembrane region" description="Helical" evidence="13">
    <location>
        <begin position="81"/>
        <end position="105"/>
    </location>
</feature>
<keyword evidence="4" id="KW-1003">Cell membrane</keyword>
<dbReference type="EMBL" id="UINC01040997">
    <property type="protein sequence ID" value="SVB41653.1"/>
    <property type="molecule type" value="Genomic_DNA"/>
</dbReference>
<evidence type="ECO:0000256" key="6">
    <source>
        <dbReference type="ARBA" id="ARBA00022692"/>
    </source>
</evidence>
<dbReference type="Gene3D" id="3.50.50.60">
    <property type="entry name" value="FAD/NAD(P)-binding domain"/>
    <property type="match status" value="1"/>
</dbReference>
<evidence type="ECO:0000256" key="12">
    <source>
        <dbReference type="ARBA" id="ARBA00023284"/>
    </source>
</evidence>
<evidence type="ECO:0000256" key="1">
    <source>
        <dbReference type="ARBA" id="ARBA00001974"/>
    </source>
</evidence>
<feature type="domain" description="FAD/NAD(P)-binding" evidence="14">
    <location>
        <begin position="239"/>
        <end position="295"/>
    </location>
</feature>
<dbReference type="PROSITE" id="PS00076">
    <property type="entry name" value="PYRIDINE_REDOX_1"/>
    <property type="match status" value="1"/>
</dbReference>
<comment type="cofactor">
    <cofactor evidence="1">
        <name>FAD</name>
        <dbReference type="ChEBI" id="CHEBI:57692"/>
    </cofactor>
</comment>
<keyword evidence="9" id="KW-0560">Oxidoreductase</keyword>
<feature type="transmembrane region" description="Helical" evidence="13">
    <location>
        <begin position="162"/>
        <end position="184"/>
    </location>
</feature>
<dbReference type="Pfam" id="PF09335">
    <property type="entry name" value="VTT_dom"/>
    <property type="match status" value="1"/>
</dbReference>
<dbReference type="PROSITE" id="PS51257">
    <property type="entry name" value="PROKAR_LIPOPROTEIN"/>
    <property type="match status" value="1"/>
</dbReference>
<feature type="transmembrane region" description="Helical" evidence="13">
    <location>
        <begin position="50"/>
        <end position="74"/>
    </location>
</feature>
<evidence type="ECO:0000313" key="16">
    <source>
        <dbReference type="EMBL" id="SVB41653.1"/>
    </source>
</evidence>
<gene>
    <name evidence="16" type="ORF">METZ01_LOCUS194507</name>
</gene>
<evidence type="ECO:0000256" key="10">
    <source>
        <dbReference type="ARBA" id="ARBA00023136"/>
    </source>
</evidence>
<dbReference type="GO" id="GO:0005886">
    <property type="term" value="C:plasma membrane"/>
    <property type="evidence" value="ECO:0007669"/>
    <property type="project" value="UniProtKB-SubCell"/>
</dbReference>
<dbReference type="AlphaFoldDB" id="A0A382DVF4"/>
<sequence length="309" mass="33642">MKKLKQIIILFVIAGCLGAFFYFDLGQYQSLKYIKEQQANFSEFYKENTLLAISLYMAVYIVSTGLSLPGAAFLTLLGGALFGLLVGTILVSFASTIGATLAFLVSRFLLRDWVQNKLGSYLKPFNDGIKKDGGFYLFTLRLIPVIPFFAINLVMGLTPIKAITFYGVSQLGMLAGTVVFVNAGTQLAQLESLSGIVSPEIIFSFILLGIFPFLARKLLSFYKGRRVMSKFKKPKSFAYNMVVIGAGSAGLVTSYIGAATKGKVALIEKHKMGGDCLNTGCVPSKALIRSAKFMADVKKCQKLGFKSAH</sequence>
<evidence type="ECO:0000256" key="9">
    <source>
        <dbReference type="ARBA" id="ARBA00023002"/>
    </source>
</evidence>
<dbReference type="PRINTS" id="PR00411">
    <property type="entry name" value="PNDRDTASEI"/>
</dbReference>
<keyword evidence="5" id="KW-0285">Flavoprotein</keyword>
<keyword evidence="11" id="KW-1015">Disulfide bond</keyword>
<dbReference type="InterPro" id="IPR032816">
    <property type="entry name" value="VTT_dom"/>
</dbReference>
<evidence type="ECO:0000256" key="2">
    <source>
        <dbReference type="ARBA" id="ARBA00004651"/>
    </source>
</evidence>
<feature type="transmembrane region" description="Helical" evidence="13">
    <location>
        <begin position="135"/>
        <end position="155"/>
    </location>
</feature>
<evidence type="ECO:0000259" key="15">
    <source>
        <dbReference type="Pfam" id="PF09335"/>
    </source>
</evidence>
<dbReference type="InterPro" id="IPR012999">
    <property type="entry name" value="Pyr_OxRdtase_I_AS"/>
</dbReference>
<dbReference type="GO" id="GO:0016668">
    <property type="term" value="F:oxidoreductase activity, acting on a sulfur group of donors, NAD(P) as acceptor"/>
    <property type="evidence" value="ECO:0007669"/>
    <property type="project" value="InterPro"/>
</dbReference>
<keyword evidence="7" id="KW-0274">FAD</keyword>
<evidence type="ECO:0000256" key="11">
    <source>
        <dbReference type="ARBA" id="ARBA00023157"/>
    </source>
</evidence>
<comment type="subcellular location">
    <subcellularLocation>
        <location evidence="2">Cell membrane</location>
        <topology evidence="2">Multi-pass membrane protein</topology>
    </subcellularLocation>
</comment>
<dbReference type="PANTHER" id="PTHR12677:SF59">
    <property type="entry name" value="GOLGI APPARATUS MEMBRANE PROTEIN TVP38-RELATED"/>
    <property type="match status" value="1"/>
</dbReference>
<feature type="transmembrane region" description="Helical" evidence="13">
    <location>
        <begin position="196"/>
        <end position="215"/>
    </location>
</feature>
<dbReference type="PANTHER" id="PTHR12677">
    <property type="entry name" value="GOLGI APPARATUS MEMBRANE PROTEIN TVP38-RELATED"/>
    <property type="match status" value="1"/>
</dbReference>
<keyword evidence="8 13" id="KW-1133">Transmembrane helix</keyword>
<dbReference type="InterPro" id="IPR036188">
    <property type="entry name" value="FAD/NAD-bd_sf"/>
</dbReference>
<accession>A0A382DVF4</accession>
<feature type="non-terminal residue" evidence="16">
    <location>
        <position position="309"/>
    </location>
</feature>
<evidence type="ECO:0000256" key="4">
    <source>
        <dbReference type="ARBA" id="ARBA00022475"/>
    </source>
</evidence>
<reference evidence="16" key="1">
    <citation type="submission" date="2018-05" db="EMBL/GenBank/DDBJ databases">
        <authorList>
            <person name="Lanie J.A."/>
            <person name="Ng W.-L."/>
            <person name="Kazmierczak K.M."/>
            <person name="Andrzejewski T.M."/>
            <person name="Davidsen T.M."/>
            <person name="Wayne K.J."/>
            <person name="Tettelin H."/>
            <person name="Glass J.I."/>
            <person name="Rusch D."/>
            <person name="Podicherti R."/>
            <person name="Tsui H.-C.T."/>
            <person name="Winkler M.E."/>
        </authorList>
    </citation>
    <scope>NUCLEOTIDE SEQUENCE</scope>
</reference>
<comment type="similarity">
    <text evidence="3">Belongs to the class-I pyridine nucleotide-disulfide oxidoreductase family.</text>
</comment>
<evidence type="ECO:0000256" key="5">
    <source>
        <dbReference type="ARBA" id="ARBA00022630"/>
    </source>
</evidence>
<evidence type="ECO:0000256" key="3">
    <source>
        <dbReference type="ARBA" id="ARBA00007532"/>
    </source>
</evidence>
<name>A0A382DVF4_9ZZZZ</name>
<proteinExistence type="inferred from homology"/>
<dbReference type="InterPro" id="IPR023753">
    <property type="entry name" value="FAD/NAD-binding_dom"/>
</dbReference>
<feature type="domain" description="VTT" evidence="15">
    <location>
        <begin position="72"/>
        <end position="185"/>
    </location>
</feature>
<evidence type="ECO:0000259" key="14">
    <source>
        <dbReference type="Pfam" id="PF07992"/>
    </source>
</evidence>
<dbReference type="Pfam" id="PF07992">
    <property type="entry name" value="Pyr_redox_2"/>
    <property type="match status" value="1"/>
</dbReference>
<feature type="transmembrane region" description="Helical" evidence="13">
    <location>
        <begin position="7"/>
        <end position="23"/>
    </location>
</feature>
<feature type="transmembrane region" description="Helical" evidence="13">
    <location>
        <begin position="236"/>
        <end position="258"/>
    </location>
</feature>
<keyword evidence="12" id="KW-0676">Redox-active center</keyword>
<keyword evidence="10 13" id="KW-0472">Membrane</keyword>
<evidence type="ECO:0000256" key="7">
    <source>
        <dbReference type="ARBA" id="ARBA00022827"/>
    </source>
</evidence>